<dbReference type="Pfam" id="PF04547">
    <property type="entry name" value="Anoctamin"/>
    <property type="match status" value="1"/>
</dbReference>
<dbReference type="InterPro" id="IPR032394">
    <property type="entry name" value="Anoct_dimer"/>
</dbReference>
<feature type="domain" description="Anoctamin transmembrane" evidence="9">
    <location>
        <begin position="270"/>
        <end position="840"/>
    </location>
</feature>
<feature type="transmembrane region" description="Helical" evidence="8">
    <location>
        <begin position="801"/>
        <end position="826"/>
    </location>
</feature>
<dbReference type="Pfam" id="PF16178">
    <property type="entry name" value="Anoct_dimer"/>
    <property type="match status" value="1"/>
</dbReference>
<dbReference type="InterPro" id="IPR007632">
    <property type="entry name" value="Anoctamin"/>
</dbReference>
<dbReference type="Proteomes" id="UP000051574">
    <property type="component" value="Unassembled WGS sequence"/>
</dbReference>
<evidence type="ECO:0000256" key="4">
    <source>
        <dbReference type="ARBA" id="ARBA00022692"/>
    </source>
</evidence>
<dbReference type="PANTHER" id="PTHR12308:SF83">
    <property type="entry name" value="ANOCTAMIN"/>
    <property type="match status" value="1"/>
</dbReference>
<accession>A0A0T6AUX8</accession>
<keyword evidence="12" id="KW-1185">Reference proteome</keyword>
<feature type="transmembrane region" description="Helical" evidence="8">
    <location>
        <begin position="709"/>
        <end position="729"/>
    </location>
</feature>
<evidence type="ECO:0000256" key="3">
    <source>
        <dbReference type="ARBA" id="ARBA00022475"/>
    </source>
</evidence>
<feature type="transmembrane region" description="Helical" evidence="8">
    <location>
        <begin position="650"/>
        <end position="672"/>
    </location>
</feature>
<organism evidence="11 12">
    <name type="scientific">Oryctes borbonicus</name>
    <dbReference type="NCBI Taxonomy" id="1629725"/>
    <lineage>
        <taxon>Eukaryota</taxon>
        <taxon>Metazoa</taxon>
        <taxon>Ecdysozoa</taxon>
        <taxon>Arthropoda</taxon>
        <taxon>Hexapoda</taxon>
        <taxon>Insecta</taxon>
        <taxon>Pterygota</taxon>
        <taxon>Neoptera</taxon>
        <taxon>Endopterygota</taxon>
        <taxon>Coleoptera</taxon>
        <taxon>Polyphaga</taxon>
        <taxon>Scarabaeiformia</taxon>
        <taxon>Scarabaeidae</taxon>
        <taxon>Dynastinae</taxon>
        <taxon>Oryctes</taxon>
    </lineage>
</organism>
<keyword evidence="4 8" id="KW-0812">Transmembrane</keyword>
<evidence type="ECO:0000259" key="10">
    <source>
        <dbReference type="Pfam" id="PF16178"/>
    </source>
</evidence>
<evidence type="ECO:0000313" key="11">
    <source>
        <dbReference type="EMBL" id="KRT78881.1"/>
    </source>
</evidence>
<dbReference type="GO" id="GO:0046983">
    <property type="term" value="F:protein dimerization activity"/>
    <property type="evidence" value="ECO:0007669"/>
    <property type="project" value="InterPro"/>
</dbReference>
<dbReference type="EMBL" id="LJIG01022757">
    <property type="protein sequence ID" value="KRT78881.1"/>
    <property type="molecule type" value="Genomic_DNA"/>
</dbReference>
<comment type="similarity">
    <text evidence="2 8">Belongs to the anoctamin family.</text>
</comment>
<evidence type="ECO:0000256" key="1">
    <source>
        <dbReference type="ARBA" id="ARBA00004651"/>
    </source>
</evidence>
<protein>
    <recommendedName>
        <fullName evidence="8">Anoctamin</fullName>
    </recommendedName>
</protein>
<gene>
    <name evidence="11" type="ORF">AMK59_7922</name>
</gene>
<feature type="transmembrane region" description="Helical" evidence="8">
    <location>
        <begin position="356"/>
        <end position="375"/>
    </location>
</feature>
<dbReference type="PANTHER" id="PTHR12308">
    <property type="entry name" value="ANOCTAMIN"/>
    <property type="match status" value="1"/>
</dbReference>
<evidence type="ECO:0000313" key="12">
    <source>
        <dbReference type="Proteomes" id="UP000051574"/>
    </source>
</evidence>
<dbReference type="GO" id="GO:0005254">
    <property type="term" value="F:chloride channel activity"/>
    <property type="evidence" value="ECO:0007669"/>
    <property type="project" value="TreeGrafter"/>
</dbReference>
<dbReference type="InterPro" id="IPR049452">
    <property type="entry name" value="Anoctamin_TM"/>
</dbReference>
<proteinExistence type="inferred from homology"/>
<reference evidence="11 12" key="1">
    <citation type="submission" date="2015-09" db="EMBL/GenBank/DDBJ databases">
        <title>Draft genome of the scarab beetle Oryctes borbonicus.</title>
        <authorList>
            <person name="Meyer J.M."/>
            <person name="Markov G.V."/>
            <person name="Baskaran P."/>
            <person name="Herrmann M."/>
            <person name="Sommer R.J."/>
            <person name="Roedelsperger C."/>
        </authorList>
    </citation>
    <scope>NUCLEOTIDE SEQUENCE [LARGE SCALE GENOMIC DNA]</scope>
    <source>
        <strain evidence="11">OB123</strain>
        <tissue evidence="11">Whole animal</tissue>
    </source>
</reference>
<evidence type="ECO:0000256" key="2">
    <source>
        <dbReference type="ARBA" id="ARBA00009671"/>
    </source>
</evidence>
<sequence length="905" mass="105453">MDESNFFDTVSLSQIPSQKRRSFNKDYMSLSRNTIYHSAVDLDAIEIGDMPKKKEVKNWKSFSSDDLSVDFVLAYEQDTDTDKLKKRETFEANLKEVGLLLEKEERQRIHFVKIHVPKDVICQYAELLKLRLPLKDPDHIHTSENFVTSVINKCLDFINVRLDERKFPPKKNKLRADFSRDKFYLFDMDAPDFFNPSVRITVVSYILEREKFGADFHDRGIKTLLTDNIYKAAYPLHDGDLNQNGSMRKLLFEEWAAVSKLVKYQPVDDIKDYFGVKFALYFAWLGFYTHMLIPASIVGLLSPLYGWFTYSTDRLSQDICQLDVTMCPLCDKVCTFWKLNEGCTYSRIAHFIDNPMTIFFAVFMSVWATIYLELWKRYSAEITHRWGLTGFDLQAEPPRPEYLTRLHNAKKKKLNVVTLLDEPAVSFWKVKLPSIIFSFSIAILWICLAIATVVGVVIYRMAFVSSDSVYGDKTSYRIYAVPITAALINLVCIVILNLGYDRLAEILTEMELQRTQTEYEDSLALKIYMFQFVNYYSSIFYIAFLKGKFVGYPSKYNRVFGYRQEECNPGGCLMELTIQLTIIMIGNQAINSILEMVLPLVFKIYNTITIKTGLKTNDNSQIVSCNQWTEDYKLNSMDNKSLFIEYLEMVLQYGFVTIFVTAFPLAPLFALINNMLEMRLDAKKFIKYFRRPVPQRVKDIGVWMPLMNIVGRISVVSNAFIIAFSSNFIPKLVYMLKINKSHTDEGYLNHSLAYFNVNDFPNHRAPLSNPWNVTICRYAEYRNPPDHEYKYKRPVEYWHILAARLAFIVVYQNLVTFITTVIEWVIPDIPRRLSDQIKREAYKTNETIINYERERAKEKFKHNRDSILSGDSVYTDVFDVNGAAANFSERDNLHHRNTHSTTTEL</sequence>
<comment type="caution">
    <text evidence="11">The sequence shown here is derived from an EMBL/GenBank/DDBJ whole genome shotgun (WGS) entry which is preliminary data.</text>
</comment>
<keyword evidence="3" id="KW-1003">Cell membrane</keyword>
<keyword evidence="7" id="KW-0325">Glycoprotein</keyword>
<name>A0A0T6AUX8_9SCAR</name>
<feature type="transmembrane region" description="Helical" evidence="8">
    <location>
        <begin position="278"/>
        <end position="301"/>
    </location>
</feature>
<comment type="caution">
    <text evidence="8">Lacks conserved residue(s) required for the propagation of feature annotation.</text>
</comment>
<keyword evidence="6 8" id="KW-0472">Membrane</keyword>
<dbReference type="GO" id="GO:0005886">
    <property type="term" value="C:plasma membrane"/>
    <property type="evidence" value="ECO:0007669"/>
    <property type="project" value="UniProtKB-SubCell"/>
</dbReference>
<feature type="transmembrane region" description="Helical" evidence="8">
    <location>
        <begin position="435"/>
        <end position="459"/>
    </location>
</feature>
<dbReference type="OrthoDB" id="296386at2759"/>
<evidence type="ECO:0000259" key="9">
    <source>
        <dbReference type="Pfam" id="PF04547"/>
    </source>
</evidence>
<evidence type="ECO:0000256" key="8">
    <source>
        <dbReference type="RuleBase" id="RU280814"/>
    </source>
</evidence>
<keyword evidence="5 8" id="KW-1133">Transmembrane helix</keyword>
<dbReference type="AlphaFoldDB" id="A0A0T6AUX8"/>
<feature type="domain" description="Anoctamin dimerisation" evidence="10">
    <location>
        <begin position="62"/>
        <end position="267"/>
    </location>
</feature>
<evidence type="ECO:0000256" key="5">
    <source>
        <dbReference type="ARBA" id="ARBA00022989"/>
    </source>
</evidence>
<feature type="transmembrane region" description="Helical" evidence="8">
    <location>
        <begin position="479"/>
        <end position="500"/>
    </location>
</feature>
<evidence type="ECO:0000256" key="6">
    <source>
        <dbReference type="ARBA" id="ARBA00023136"/>
    </source>
</evidence>
<comment type="subcellular location">
    <subcellularLocation>
        <location evidence="1">Cell membrane</location>
        <topology evidence="1">Multi-pass membrane protein</topology>
    </subcellularLocation>
    <subcellularLocation>
        <location evidence="8">Membrane</location>
        <topology evidence="8">Multi-pass membrane protein</topology>
    </subcellularLocation>
</comment>
<evidence type="ECO:0000256" key="7">
    <source>
        <dbReference type="ARBA" id="ARBA00023180"/>
    </source>
</evidence>